<evidence type="ECO:0000313" key="4">
    <source>
        <dbReference type="Proteomes" id="UP001162162"/>
    </source>
</evidence>
<dbReference type="Pfam" id="PF00498">
    <property type="entry name" value="FHA"/>
    <property type="match status" value="1"/>
</dbReference>
<organism evidence="3 4">
    <name type="scientific">Aromia moschata</name>
    <dbReference type="NCBI Taxonomy" id="1265417"/>
    <lineage>
        <taxon>Eukaryota</taxon>
        <taxon>Metazoa</taxon>
        <taxon>Ecdysozoa</taxon>
        <taxon>Arthropoda</taxon>
        <taxon>Hexapoda</taxon>
        <taxon>Insecta</taxon>
        <taxon>Pterygota</taxon>
        <taxon>Neoptera</taxon>
        <taxon>Endopterygota</taxon>
        <taxon>Coleoptera</taxon>
        <taxon>Polyphaga</taxon>
        <taxon>Cucujiformia</taxon>
        <taxon>Chrysomeloidea</taxon>
        <taxon>Cerambycidae</taxon>
        <taxon>Cerambycinae</taxon>
        <taxon>Callichromatini</taxon>
        <taxon>Aromia</taxon>
    </lineage>
</organism>
<proteinExistence type="predicted"/>
<feature type="domain" description="FHA" evidence="2">
    <location>
        <begin position="1"/>
        <end position="35"/>
    </location>
</feature>
<dbReference type="InterPro" id="IPR000253">
    <property type="entry name" value="FHA_dom"/>
</dbReference>
<gene>
    <name evidence="3" type="ORF">NQ318_007202</name>
</gene>
<name>A0AAV8X7R0_9CUCU</name>
<accession>A0AAV8X7R0</accession>
<reference evidence="3" key="1">
    <citation type="journal article" date="2023" name="Insect Mol. Biol.">
        <title>Genome sequencing provides insights into the evolution of gene families encoding plant cell wall-degrading enzymes in longhorned beetles.</title>
        <authorList>
            <person name="Shin N.R."/>
            <person name="Okamura Y."/>
            <person name="Kirsch R."/>
            <person name="Pauchet Y."/>
        </authorList>
    </citation>
    <scope>NUCLEOTIDE SEQUENCE</scope>
    <source>
        <strain evidence="3">AMC_N1</strain>
    </source>
</reference>
<protein>
    <recommendedName>
        <fullName evidence="2">FHA domain-containing protein</fullName>
    </recommendedName>
</protein>
<evidence type="ECO:0000256" key="1">
    <source>
        <dbReference type="SAM" id="MobiDB-lite"/>
    </source>
</evidence>
<dbReference type="PROSITE" id="PS50006">
    <property type="entry name" value="FHA_DOMAIN"/>
    <property type="match status" value="1"/>
</dbReference>
<dbReference type="AlphaFoldDB" id="A0AAV8X7R0"/>
<evidence type="ECO:0000259" key="2">
    <source>
        <dbReference type="PROSITE" id="PS50006"/>
    </source>
</evidence>
<dbReference type="Gene3D" id="2.60.200.20">
    <property type="match status" value="1"/>
</dbReference>
<dbReference type="InterPro" id="IPR008984">
    <property type="entry name" value="SMAD_FHA_dom_sf"/>
</dbReference>
<feature type="region of interest" description="Disordered" evidence="1">
    <location>
        <begin position="229"/>
        <end position="276"/>
    </location>
</feature>
<evidence type="ECO:0000313" key="3">
    <source>
        <dbReference type="EMBL" id="KAJ8934963.1"/>
    </source>
</evidence>
<comment type="caution">
    <text evidence="3">The sequence shown here is derived from an EMBL/GenBank/DDBJ whole genome shotgun (WGS) entry which is preliminary data.</text>
</comment>
<feature type="compositionally biased region" description="Basic and acidic residues" evidence="1">
    <location>
        <begin position="234"/>
        <end position="244"/>
    </location>
</feature>
<dbReference type="SUPFAM" id="SSF49879">
    <property type="entry name" value="SMAD/FHA domain"/>
    <property type="match status" value="1"/>
</dbReference>
<sequence length="276" mass="31423">NVSQYHAVIMIIDDAQHFISDLNSSNGTYLLGTKLIPFKLYELQDEAKIRFGDVDGLYLKAFYVANTQLLLDDSALNQTMRNKSQQLIVSETATQDIHEMATQVVEYPPMIVDKIADDNVSHNVLEEMVISDIHNDETQVVVPEETPSTSKESENIHEMVTQAVILPKQVCNRPEENIHEMQTQVVTYREKIDRFSRKEDENKNPQSVAAANDTNASLIQDSLIEETVIEESVIEERPTDRQETNTDENSNDSIDFLTIDKPPDQTQRGAHSYQRK</sequence>
<dbReference type="EMBL" id="JAPWTK010000957">
    <property type="protein sequence ID" value="KAJ8934963.1"/>
    <property type="molecule type" value="Genomic_DNA"/>
</dbReference>
<feature type="non-terminal residue" evidence="3">
    <location>
        <position position="1"/>
    </location>
</feature>
<dbReference type="Proteomes" id="UP001162162">
    <property type="component" value="Unassembled WGS sequence"/>
</dbReference>
<keyword evidence="4" id="KW-1185">Reference proteome</keyword>